<keyword evidence="1" id="KW-1133">Transmembrane helix</keyword>
<evidence type="ECO:0000313" key="2">
    <source>
        <dbReference type="EMBL" id="NYI47902.1"/>
    </source>
</evidence>
<proteinExistence type="predicted"/>
<comment type="caution">
    <text evidence="2">The sequence shown here is derived from an EMBL/GenBank/DDBJ whole genome shotgun (WGS) entry which is preliminary data.</text>
</comment>
<feature type="transmembrane region" description="Helical" evidence="1">
    <location>
        <begin position="280"/>
        <end position="300"/>
    </location>
</feature>
<keyword evidence="1" id="KW-0472">Membrane</keyword>
<evidence type="ECO:0000313" key="3">
    <source>
        <dbReference type="Proteomes" id="UP000562045"/>
    </source>
</evidence>
<keyword evidence="1" id="KW-0812">Transmembrane</keyword>
<organism evidence="2 3">
    <name type="scientific">Nocardioides aromaticivorans</name>
    <dbReference type="NCBI Taxonomy" id="200618"/>
    <lineage>
        <taxon>Bacteria</taxon>
        <taxon>Bacillati</taxon>
        <taxon>Actinomycetota</taxon>
        <taxon>Actinomycetes</taxon>
        <taxon>Propionibacteriales</taxon>
        <taxon>Nocardioidaceae</taxon>
        <taxon>Nocardioides</taxon>
    </lineage>
</organism>
<accession>A0A7Y9ZLZ3</accession>
<dbReference type="PANTHER" id="PTHR35007:SF1">
    <property type="entry name" value="PILUS ASSEMBLY PROTEIN"/>
    <property type="match status" value="1"/>
</dbReference>
<dbReference type="Proteomes" id="UP000562045">
    <property type="component" value="Unassembled WGS sequence"/>
</dbReference>
<feature type="transmembrane region" description="Helical" evidence="1">
    <location>
        <begin position="95"/>
        <end position="116"/>
    </location>
</feature>
<sequence length="302" mass="32981">MIPMLIVSAVAGVALLRLHRLAFPAAPPLADQAARWERARARAGRRARLDIAPEDQTWSKRAAEWFAEHLRNRRPDDMQTYERDLAVTGQPTEEWLAKLLVWFLIGLLGPVALVLLGNGAGLGIPMLVAPALGLVSAVVAVIGEVRQLREIAGKRREELCDALSDFLDLVVMSMEGGRSHADALPTVAQIGTGWAFHTLYDAIDNARPNGMTPWEALGEVGERFGVVELIDLRASLNLAQDEGTSIRNTLIARAQSMRDARLADAYARANKSTEAMRNNLMVMALVAAAYVILARVLFLFSA</sequence>
<gene>
    <name evidence="2" type="ORF">BJ993_005048</name>
</gene>
<evidence type="ECO:0000256" key="1">
    <source>
        <dbReference type="SAM" id="Phobius"/>
    </source>
</evidence>
<dbReference type="AlphaFoldDB" id="A0A7Y9ZLZ3"/>
<dbReference type="PANTHER" id="PTHR35007">
    <property type="entry name" value="INTEGRAL MEMBRANE PROTEIN-RELATED"/>
    <property type="match status" value="1"/>
</dbReference>
<protein>
    <submittedName>
        <fullName evidence="2">Flp pilus assembly protein TadB</fullName>
    </submittedName>
</protein>
<reference evidence="2 3" key="1">
    <citation type="submission" date="2020-07" db="EMBL/GenBank/DDBJ databases">
        <title>Sequencing the genomes of 1000 actinobacteria strains.</title>
        <authorList>
            <person name="Klenk H.-P."/>
        </authorList>
    </citation>
    <scope>NUCLEOTIDE SEQUENCE [LARGE SCALE GENOMIC DNA]</scope>
    <source>
        <strain evidence="2 3">DSM 15131</strain>
    </source>
</reference>
<dbReference type="EMBL" id="JACBZM010000002">
    <property type="protein sequence ID" value="NYI47902.1"/>
    <property type="molecule type" value="Genomic_DNA"/>
</dbReference>
<name>A0A7Y9ZLZ3_9ACTN</name>